<comment type="subcellular location">
    <subcellularLocation>
        <location evidence="1">Nucleus</location>
    </subcellularLocation>
</comment>
<dbReference type="PROSITE" id="PS51477">
    <property type="entry name" value="PAH"/>
    <property type="match status" value="1"/>
</dbReference>
<feature type="compositionally biased region" description="Polar residues" evidence="2">
    <location>
        <begin position="598"/>
        <end position="617"/>
    </location>
</feature>
<evidence type="ECO:0000256" key="2">
    <source>
        <dbReference type="SAM" id="MobiDB-lite"/>
    </source>
</evidence>
<gene>
    <name evidence="4" type="primary">LOC107065973</name>
</gene>
<feature type="region of interest" description="Disordered" evidence="2">
    <location>
        <begin position="1"/>
        <end position="28"/>
    </location>
</feature>
<evidence type="ECO:0000313" key="3">
    <source>
        <dbReference type="Proteomes" id="UP000694924"/>
    </source>
</evidence>
<dbReference type="InterPro" id="IPR003822">
    <property type="entry name" value="PAH"/>
</dbReference>
<dbReference type="GeneID" id="107065973"/>
<feature type="region of interest" description="Disordered" evidence="2">
    <location>
        <begin position="593"/>
        <end position="617"/>
    </location>
</feature>
<protein>
    <submittedName>
        <fullName evidence="4">Uncharacterized protein LOC107065973 isoform X1</fullName>
    </submittedName>
</protein>
<reference evidence="4" key="1">
    <citation type="submission" date="2025-08" db="UniProtKB">
        <authorList>
            <consortium name="RefSeq"/>
        </authorList>
    </citation>
    <scope>IDENTIFICATION</scope>
    <source>
        <tissue evidence="4">Whole body</tissue>
    </source>
</reference>
<evidence type="ECO:0000256" key="1">
    <source>
        <dbReference type="PROSITE-ProRule" id="PRU00810"/>
    </source>
</evidence>
<dbReference type="RefSeq" id="XP_015175619.1">
    <property type="nucleotide sequence ID" value="XM_015320133.1"/>
</dbReference>
<name>A0ABM1I5Y2_POLDO</name>
<accession>A0ABM1I5Y2</accession>
<proteinExistence type="predicted"/>
<dbReference type="Proteomes" id="UP000694924">
    <property type="component" value="Unplaced"/>
</dbReference>
<evidence type="ECO:0000313" key="4">
    <source>
        <dbReference type="RefSeq" id="XP_015175619.1"/>
    </source>
</evidence>
<organism evidence="3 4">
    <name type="scientific">Polistes dominula</name>
    <name type="common">European paper wasp</name>
    <name type="synonym">Vespa dominula</name>
    <dbReference type="NCBI Taxonomy" id="743375"/>
    <lineage>
        <taxon>Eukaryota</taxon>
        <taxon>Metazoa</taxon>
        <taxon>Ecdysozoa</taxon>
        <taxon>Arthropoda</taxon>
        <taxon>Hexapoda</taxon>
        <taxon>Insecta</taxon>
        <taxon>Pterygota</taxon>
        <taxon>Neoptera</taxon>
        <taxon>Endopterygota</taxon>
        <taxon>Hymenoptera</taxon>
        <taxon>Apocrita</taxon>
        <taxon>Aculeata</taxon>
        <taxon>Vespoidea</taxon>
        <taxon>Vespidae</taxon>
        <taxon>Polistinae</taxon>
        <taxon>Polistini</taxon>
        <taxon>Polistes</taxon>
    </lineage>
</organism>
<sequence>MLNPNSQFSNKNNEQKKEKEKKRKEKKMAGVSAYLDAIQAIKGINPSQKYETIMEHIKMYLNVETKELNSEIWENTEINLQPFYKLIIANMIESYDMITELLKSEDTAITTRVLKCRWYFQGTNENIINPEYFFQNIIPYVTLKTRREIVKSLGRNLKNAKMAEQFFIVFEENYGASYSLPLLFACTDTFFKNKILQHRIILSLSQVERLYLRKPNVVIYYFNLIKSRDNKKTSVVSNKDINLYFKFLPKLIKRNHNLFYDIIETWGSSINSTLQLNKKYAQHLVKRGKNNKSILEEDPCKWIKFIELEMISETIMNTIFPKLLPEDIDDFNTDVVIRYLKYYPKDKVYKLISESYEIVYKEKFLDKLTNVTMDFLPYLPTNIRIDILPSLKLHFRNSVNDYEKNYDSYLPTRVLMKKIKKEINETNNPEDRVALVIQMIYNCKINKDSAALCQFLNHVYNRHKNEIQQFWITFFRRFAYIYKWSELKLNEWSCIDKLIIHVYSNLMLTNIYQYPTILKESILFKYKNISNYKVAEVLIHIYLTILRDKYEYDWSRYIGEPQDEVLFFNIMLDSVEKLFTKVQQEFNTNIDTNEDNTKLNVETDNNSNSNMEEQTLSSNSSEQKIWLLESNSDDDSNLKVEINLALWNNDKIRIRFVLDLVKNMYRLDDEYAPYINKKKKILKQKLLREPFKKWKSTWLWLQVEYFVKNEDKLNEKAKRYLEDLKECLKKDPELYEKLLNKSVAKKPDVKYKELVQMLKRNPEKLLNEIELFLDTAYKLEYRNSGSLHRPFIMCRWYDKLPMVFIDEAKKRYSLDNHSFYIYLMAIILDGQGYQNISNEYLSNENVQKILIKPDNTCVNDTKTTKLLNDVLRGMHRTNPPVSLEIIQNFYEYELVLVLNILNVITNVCVNTSLNKVQRYLETNSNPKITDQKNVIRIYTLAETIEKCAHYYTFKWNHENEHSSIRGIIFDSSYKLFKNNPRQITWRTFKNCMDTFKYDSDWSDCKIEFIKTNVLPIEYINELIETMLSMLMKTIDNGNSKNQQKAMNFLERSFHRHYFSDYYASILNGQIILNFTEKYLFQENCLNNDLMIDLIISKYMFANSNEYLSRIKTFGMVFERICKEWYEAMLQNKKNHEYDEFLEKITKHMFQLKDLKINPITIGQIIDEIIRIFYKIPIYTNIWNYIMLIMTKYTIVTPDEFIENICNKLIEVCYENKCTFFVLANCIQYFYENFPNCVDNAEIYYLYIKRLLMNDNCNLSKLTAVQLLPLPWRNKEQYDKHCEIVEKLESYKDVEILCLLYFQMRTLHKIVDSD</sequence>
<keyword evidence="1" id="KW-0539">Nucleus</keyword>
<keyword evidence="3" id="KW-1185">Reference proteome</keyword>